<organism evidence="3 4">
    <name type="scientific">Brachionus calyciflorus</name>
    <dbReference type="NCBI Taxonomy" id="104777"/>
    <lineage>
        <taxon>Eukaryota</taxon>
        <taxon>Metazoa</taxon>
        <taxon>Spiralia</taxon>
        <taxon>Gnathifera</taxon>
        <taxon>Rotifera</taxon>
        <taxon>Eurotatoria</taxon>
        <taxon>Monogononta</taxon>
        <taxon>Pseudotrocha</taxon>
        <taxon>Ploima</taxon>
        <taxon>Brachionidae</taxon>
        <taxon>Brachionus</taxon>
    </lineage>
</organism>
<evidence type="ECO:0008006" key="5">
    <source>
        <dbReference type="Google" id="ProtNLM"/>
    </source>
</evidence>
<proteinExistence type="predicted"/>
<keyword evidence="4" id="KW-1185">Reference proteome</keyword>
<reference evidence="3" key="1">
    <citation type="submission" date="2021-02" db="EMBL/GenBank/DDBJ databases">
        <authorList>
            <person name="Nowell W R."/>
        </authorList>
    </citation>
    <scope>NUCLEOTIDE SEQUENCE</scope>
    <source>
        <strain evidence="3">Ploen Becks lab</strain>
    </source>
</reference>
<dbReference type="SMART" id="SM00298">
    <property type="entry name" value="CHROMO"/>
    <property type="match status" value="1"/>
</dbReference>
<feature type="domain" description="Chromo" evidence="1">
    <location>
        <begin position="102"/>
        <end position="160"/>
    </location>
</feature>
<dbReference type="Gene3D" id="3.30.420.10">
    <property type="entry name" value="Ribonuclease H-like superfamily/Ribonuclease H"/>
    <property type="match status" value="1"/>
</dbReference>
<evidence type="ECO:0000259" key="2">
    <source>
        <dbReference type="PROSITE" id="PS50994"/>
    </source>
</evidence>
<evidence type="ECO:0000313" key="3">
    <source>
        <dbReference type="EMBL" id="CAF1051666.1"/>
    </source>
</evidence>
<dbReference type="OrthoDB" id="427924at2759"/>
<dbReference type="InterPro" id="IPR012337">
    <property type="entry name" value="RNaseH-like_sf"/>
</dbReference>
<dbReference type="PANTHER" id="PTHR37984:SF5">
    <property type="entry name" value="PROTEIN NYNRIN-LIKE"/>
    <property type="match status" value="1"/>
</dbReference>
<name>A0A814KET7_9BILA</name>
<dbReference type="InterPro" id="IPR016197">
    <property type="entry name" value="Chromo-like_dom_sf"/>
</dbReference>
<accession>A0A814KET7</accession>
<dbReference type="EMBL" id="CAJNOC010005410">
    <property type="protein sequence ID" value="CAF1051666.1"/>
    <property type="molecule type" value="Genomic_DNA"/>
</dbReference>
<evidence type="ECO:0000313" key="4">
    <source>
        <dbReference type="Proteomes" id="UP000663879"/>
    </source>
</evidence>
<dbReference type="InterPro" id="IPR001584">
    <property type="entry name" value="Integrase_cat-core"/>
</dbReference>
<dbReference type="Proteomes" id="UP000663879">
    <property type="component" value="Unassembled WGS sequence"/>
</dbReference>
<dbReference type="GO" id="GO:0015074">
    <property type="term" value="P:DNA integration"/>
    <property type="evidence" value="ECO:0007669"/>
    <property type="project" value="InterPro"/>
</dbReference>
<dbReference type="SUPFAM" id="SSF53098">
    <property type="entry name" value="Ribonuclease H-like"/>
    <property type="match status" value="1"/>
</dbReference>
<dbReference type="InterPro" id="IPR050951">
    <property type="entry name" value="Retrovirus_Pol_polyprotein"/>
</dbReference>
<evidence type="ECO:0000259" key="1">
    <source>
        <dbReference type="PROSITE" id="PS50013"/>
    </source>
</evidence>
<dbReference type="Gene3D" id="2.40.50.40">
    <property type="match status" value="1"/>
</dbReference>
<dbReference type="PANTHER" id="PTHR37984">
    <property type="entry name" value="PROTEIN CBG26694"/>
    <property type="match status" value="1"/>
</dbReference>
<protein>
    <recommendedName>
        <fullName evidence="5">Integrase catalytic domain-containing protein</fullName>
    </recommendedName>
</protein>
<dbReference type="GO" id="GO:0003676">
    <property type="term" value="F:nucleic acid binding"/>
    <property type="evidence" value="ECO:0007669"/>
    <property type="project" value="InterPro"/>
</dbReference>
<dbReference type="InterPro" id="IPR000953">
    <property type="entry name" value="Chromo/chromo_shadow_dom"/>
</dbReference>
<dbReference type="InterPro" id="IPR036397">
    <property type="entry name" value="RNaseH_sf"/>
</dbReference>
<feature type="domain" description="Integrase catalytic" evidence="2">
    <location>
        <begin position="1"/>
        <end position="112"/>
    </location>
</feature>
<dbReference type="AlphaFoldDB" id="A0A814KET7"/>
<gene>
    <name evidence="3" type="ORF">OXX778_LOCUS18857</name>
</gene>
<dbReference type="SUPFAM" id="SSF54160">
    <property type="entry name" value="Chromo domain-like"/>
    <property type="match status" value="1"/>
</dbReference>
<dbReference type="PROSITE" id="PS50013">
    <property type="entry name" value="CHROMO_2"/>
    <property type="match status" value="1"/>
</dbReference>
<sequence length="306" mass="35957">MEEIFEKVLELISIYGAPVEWLSDNGKEFVNELLEKLCKVFKINRRFTSPYNPRAIGLTERFNQTLVSSLRKQAADDPNNWAKYLPLVLIAYRSRVHSSTNFSPYEILFGYKISRGLKYLVKWKNKPVSKNSWVKGSDFYDKVVLDNYHRKLEENSKRKKSKQNNNLNITTSLIYNNLTIFSTTEGLSLVFEPDRSSPIWETLNKIPLAPSGQDLMTNKDISDMMLAENDYMKYILEDKLYNEHERNLLKSCSLFTNQLRILAKFDDMFHTTSDFNENELILYSKNNVINNYINQNFCKKFKKIEN</sequence>
<dbReference type="PROSITE" id="PS50994">
    <property type="entry name" value="INTEGRASE"/>
    <property type="match status" value="1"/>
</dbReference>
<comment type="caution">
    <text evidence="3">The sequence shown here is derived from an EMBL/GenBank/DDBJ whole genome shotgun (WGS) entry which is preliminary data.</text>
</comment>